<evidence type="ECO:0000256" key="7">
    <source>
        <dbReference type="ARBA" id="ARBA00022490"/>
    </source>
</evidence>
<sequence>MDLVTVAAASGRLLEDSMRTLEAAGFVAADAWRSTRRLILPSVEDRVRVLVAKPADLLTYVEHGAADLGIAGKDMLLEQGRDVYELVDLGFGACRGVVALPEARAGVWETLSPIRIATKYPRVTERYFWNQGRSVEVIEMSGTVELAPQVGLADGILDLVMSGRTLAANHLVEVAEVFCSTARLVVNRVSLRTRAEAVQAVVERVRAAASARSRSPV</sequence>
<dbReference type="SUPFAM" id="SSF53850">
    <property type="entry name" value="Periplasmic binding protein-like II"/>
    <property type="match status" value="1"/>
</dbReference>
<keyword evidence="9 15" id="KW-0328">Glycosyltransferase</keyword>
<keyword evidence="12 15" id="KW-0067">ATP-binding</keyword>
<evidence type="ECO:0000256" key="5">
    <source>
        <dbReference type="ARBA" id="ARBA00011946"/>
    </source>
</evidence>
<dbReference type="EMBL" id="VBAO01000337">
    <property type="protein sequence ID" value="TMI78855.1"/>
    <property type="molecule type" value="Genomic_DNA"/>
</dbReference>
<comment type="domain">
    <text evidence="15">Lacks the C-terminal regulatory region which is replaced by HisZ.</text>
</comment>
<comment type="pathway">
    <text evidence="3 15">Amino-acid biosynthesis; L-histidine biosynthesis; L-histidine from 5-phospho-alpha-D-ribose 1-diphosphate: step 1/9.</text>
</comment>
<gene>
    <name evidence="15" type="primary">hisG</name>
    <name evidence="17" type="ORF">E6H04_11695</name>
</gene>
<name>A0A537J5S8_9BACT</name>
<feature type="domain" description="ATP phosphoribosyltransferase catalytic" evidence="16">
    <location>
        <begin position="53"/>
        <end position="206"/>
    </location>
</feature>
<evidence type="ECO:0000256" key="4">
    <source>
        <dbReference type="ARBA" id="ARBA00009489"/>
    </source>
</evidence>
<dbReference type="Pfam" id="PF01634">
    <property type="entry name" value="HisG"/>
    <property type="match status" value="1"/>
</dbReference>
<reference evidence="17 18" key="1">
    <citation type="journal article" date="2019" name="Nat. Microbiol.">
        <title>Mediterranean grassland soil C-N compound turnover is dependent on rainfall and depth, and is mediated by genomically divergent microorganisms.</title>
        <authorList>
            <person name="Diamond S."/>
            <person name="Andeer P.F."/>
            <person name="Li Z."/>
            <person name="Crits-Christoph A."/>
            <person name="Burstein D."/>
            <person name="Anantharaman K."/>
            <person name="Lane K.R."/>
            <person name="Thomas B.C."/>
            <person name="Pan C."/>
            <person name="Northen T.R."/>
            <person name="Banfield J.F."/>
        </authorList>
    </citation>
    <scope>NUCLEOTIDE SEQUENCE [LARGE SCALE GENOMIC DNA]</scope>
    <source>
        <strain evidence="17">NP_7</strain>
    </source>
</reference>
<dbReference type="Proteomes" id="UP000320048">
    <property type="component" value="Unassembled WGS sequence"/>
</dbReference>
<dbReference type="AlphaFoldDB" id="A0A537J5S8"/>
<comment type="catalytic activity">
    <reaction evidence="1 15">
        <text>1-(5-phospho-beta-D-ribosyl)-ATP + diphosphate = 5-phospho-alpha-D-ribose 1-diphosphate + ATP</text>
        <dbReference type="Rhea" id="RHEA:18473"/>
        <dbReference type="ChEBI" id="CHEBI:30616"/>
        <dbReference type="ChEBI" id="CHEBI:33019"/>
        <dbReference type="ChEBI" id="CHEBI:58017"/>
        <dbReference type="ChEBI" id="CHEBI:73183"/>
        <dbReference type="EC" id="2.4.2.17"/>
    </reaction>
</comment>
<dbReference type="HAMAP" id="MF_01018">
    <property type="entry name" value="HisG_Short"/>
    <property type="match status" value="1"/>
</dbReference>
<keyword evidence="8 15" id="KW-0028">Amino-acid biosynthesis</keyword>
<evidence type="ECO:0000256" key="15">
    <source>
        <dbReference type="HAMAP-Rule" id="MF_01018"/>
    </source>
</evidence>
<dbReference type="EC" id="2.4.2.17" evidence="5 15"/>
<dbReference type="GO" id="GO:0000105">
    <property type="term" value="P:L-histidine biosynthetic process"/>
    <property type="evidence" value="ECO:0007669"/>
    <property type="project" value="UniProtKB-UniRule"/>
</dbReference>
<proteinExistence type="inferred from homology"/>
<keyword evidence="13 15" id="KW-0368">Histidine biosynthesis</keyword>
<evidence type="ECO:0000256" key="14">
    <source>
        <dbReference type="ARBA" id="ARBA00024861"/>
    </source>
</evidence>
<evidence type="ECO:0000256" key="2">
    <source>
        <dbReference type="ARBA" id="ARBA00004496"/>
    </source>
</evidence>
<evidence type="ECO:0000256" key="13">
    <source>
        <dbReference type="ARBA" id="ARBA00023102"/>
    </source>
</evidence>
<accession>A0A537J5S8</accession>
<dbReference type="InterPro" id="IPR018198">
    <property type="entry name" value="ATP_PRibTrfase_CS"/>
</dbReference>
<keyword evidence="10 15" id="KW-0808">Transferase</keyword>
<dbReference type="GO" id="GO:0003879">
    <property type="term" value="F:ATP phosphoribosyltransferase activity"/>
    <property type="evidence" value="ECO:0007669"/>
    <property type="project" value="UniProtKB-UniRule"/>
</dbReference>
<evidence type="ECO:0000256" key="1">
    <source>
        <dbReference type="ARBA" id="ARBA00000915"/>
    </source>
</evidence>
<dbReference type="CDD" id="cd13595">
    <property type="entry name" value="PBP2_HisGs"/>
    <property type="match status" value="1"/>
</dbReference>
<keyword evidence="11 15" id="KW-0547">Nucleotide-binding</keyword>
<dbReference type="PANTHER" id="PTHR21403:SF8">
    <property type="entry name" value="ATP PHOSPHORIBOSYLTRANSFERASE"/>
    <property type="match status" value="1"/>
</dbReference>
<dbReference type="InterPro" id="IPR013820">
    <property type="entry name" value="ATP_PRibTrfase_cat"/>
</dbReference>
<comment type="function">
    <text evidence="14 15">Catalyzes the condensation of ATP and 5-phosphoribose 1-diphosphate to form N'-(5'-phosphoribosyl)-ATP (PR-ATP). Has a crucial role in the pathway because the rate of histidine biosynthesis seems to be controlled primarily by regulation of HisG enzymatic activity.</text>
</comment>
<evidence type="ECO:0000256" key="6">
    <source>
        <dbReference type="ARBA" id="ARBA00020998"/>
    </source>
</evidence>
<comment type="subcellular location">
    <subcellularLocation>
        <location evidence="2 15">Cytoplasm</location>
    </subcellularLocation>
</comment>
<evidence type="ECO:0000256" key="9">
    <source>
        <dbReference type="ARBA" id="ARBA00022676"/>
    </source>
</evidence>
<dbReference type="UniPathway" id="UPA00031">
    <property type="reaction ID" value="UER00006"/>
</dbReference>
<evidence type="ECO:0000256" key="11">
    <source>
        <dbReference type="ARBA" id="ARBA00022741"/>
    </source>
</evidence>
<keyword evidence="7 15" id="KW-0963">Cytoplasm</keyword>
<evidence type="ECO:0000256" key="8">
    <source>
        <dbReference type="ARBA" id="ARBA00022605"/>
    </source>
</evidence>
<dbReference type="GO" id="GO:0005524">
    <property type="term" value="F:ATP binding"/>
    <property type="evidence" value="ECO:0007669"/>
    <property type="project" value="UniProtKB-KW"/>
</dbReference>
<comment type="caution">
    <text evidence="17">The sequence shown here is derived from an EMBL/GenBank/DDBJ whole genome shotgun (WGS) entry which is preliminary data.</text>
</comment>
<dbReference type="InterPro" id="IPR024893">
    <property type="entry name" value="ATP_PRibTrfase_HisG_short"/>
</dbReference>
<evidence type="ECO:0000313" key="17">
    <source>
        <dbReference type="EMBL" id="TMI78855.1"/>
    </source>
</evidence>
<dbReference type="PANTHER" id="PTHR21403">
    <property type="entry name" value="ATP PHOSPHORIBOSYLTRANSFERASE ATP-PRTASE"/>
    <property type="match status" value="1"/>
</dbReference>
<evidence type="ECO:0000259" key="16">
    <source>
        <dbReference type="Pfam" id="PF01634"/>
    </source>
</evidence>
<dbReference type="GO" id="GO:0005737">
    <property type="term" value="C:cytoplasm"/>
    <property type="evidence" value="ECO:0007669"/>
    <property type="project" value="UniProtKB-SubCell"/>
</dbReference>
<protein>
    <recommendedName>
        <fullName evidence="6 15">ATP phosphoribosyltransferase</fullName>
        <shortName evidence="15">ATP-PRT</shortName>
        <shortName evidence="15">ATP-PRTase</shortName>
        <ecNumber evidence="5 15">2.4.2.17</ecNumber>
    </recommendedName>
</protein>
<dbReference type="InterPro" id="IPR001348">
    <property type="entry name" value="ATP_PRibTrfase_HisG"/>
</dbReference>
<dbReference type="NCBIfam" id="TIGR00070">
    <property type="entry name" value="hisG"/>
    <property type="match status" value="1"/>
</dbReference>
<evidence type="ECO:0000256" key="12">
    <source>
        <dbReference type="ARBA" id="ARBA00022840"/>
    </source>
</evidence>
<comment type="similarity">
    <text evidence="4 15">Belongs to the ATP phosphoribosyltransferase family. Short subfamily.</text>
</comment>
<comment type="subunit">
    <text evidence="15">Heteromultimer composed of HisG and HisZ subunits.</text>
</comment>
<evidence type="ECO:0000256" key="10">
    <source>
        <dbReference type="ARBA" id="ARBA00022679"/>
    </source>
</evidence>
<evidence type="ECO:0000313" key="18">
    <source>
        <dbReference type="Proteomes" id="UP000320048"/>
    </source>
</evidence>
<dbReference type="Gene3D" id="3.40.190.10">
    <property type="entry name" value="Periplasmic binding protein-like II"/>
    <property type="match status" value="2"/>
</dbReference>
<evidence type="ECO:0000256" key="3">
    <source>
        <dbReference type="ARBA" id="ARBA00004667"/>
    </source>
</evidence>
<dbReference type="PROSITE" id="PS01316">
    <property type="entry name" value="ATP_P_PHORIBOSYLTR"/>
    <property type="match status" value="1"/>
</dbReference>
<organism evidence="17 18">
    <name type="scientific">Candidatus Segetimicrobium genomatis</name>
    <dbReference type="NCBI Taxonomy" id="2569760"/>
    <lineage>
        <taxon>Bacteria</taxon>
        <taxon>Bacillati</taxon>
        <taxon>Candidatus Sysuimicrobiota</taxon>
        <taxon>Candidatus Sysuimicrobiia</taxon>
        <taxon>Candidatus Sysuimicrobiales</taxon>
        <taxon>Candidatus Segetimicrobiaceae</taxon>
        <taxon>Candidatus Segetimicrobium</taxon>
    </lineage>
</organism>